<reference evidence="2 3" key="1">
    <citation type="submission" date="2017-04" db="EMBL/GenBank/DDBJ databases">
        <authorList>
            <person name="Afonso C.L."/>
            <person name="Miller P.J."/>
            <person name="Scott M.A."/>
            <person name="Spackman E."/>
            <person name="Goraichik I."/>
            <person name="Dimitrov K.M."/>
            <person name="Suarez D.L."/>
            <person name="Swayne D.E."/>
        </authorList>
    </citation>
    <scope>NUCLEOTIDE SEQUENCE [LARGE SCALE GENOMIC DNA]</scope>
    <source>
        <strain evidence="2 3">DSM 23236</strain>
    </source>
</reference>
<evidence type="ECO:0000313" key="2">
    <source>
        <dbReference type="EMBL" id="SMC28389.1"/>
    </source>
</evidence>
<dbReference type="InterPro" id="IPR022061">
    <property type="entry name" value="DUF3617"/>
</dbReference>
<proteinExistence type="predicted"/>
<sequence>MRRLILLSCTLLTAAAQAGSMPSLMPSEGKWAITTEMPPEQKAAMGKMDPKAQEMMKQRGMDMDLKAGTMTMTMCLNKQNINRWHEAGEAQHAKAKNDRQCDEPKYDVSGNTMTMDMKCSKPEEMTMHSVFQFNAAHDGYTFEHTMTSPKRQMHMKGSAKKVGSC</sequence>
<feature type="signal peptide" evidence="1">
    <location>
        <begin position="1"/>
        <end position="18"/>
    </location>
</feature>
<dbReference type="Pfam" id="PF12276">
    <property type="entry name" value="DUF3617"/>
    <property type="match status" value="1"/>
</dbReference>
<dbReference type="RefSeq" id="WP_084092093.1">
    <property type="nucleotide sequence ID" value="NZ_FWXD01000022.1"/>
</dbReference>
<dbReference type="EMBL" id="FWXD01000022">
    <property type="protein sequence ID" value="SMC28389.1"/>
    <property type="molecule type" value="Genomic_DNA"/>
</dbReference>
<evidence type="ECO:0000256" key="1">
    <source>
        <dbReference type="SAM" id="SignalP"/>
    </source>
</evidence>
<name>A0A1W1XWP9_9NEIS</name>
<evidence type="ECO:0008006" key="4">
    <source>
        <dbReference type="Google" id="ProtNLM"/>
    </source>
</evidence>
<keyword evidence="1" id="KW-0732">Signal</keyword>
<gene>
    <name evidence="2" type="ORF">SAMN02745857_03234</name>
</gene>
<dbReference type="OrthoDB" id="8589334at2"/>
<evidence type="ECO:0000313" key="3">
    <source>
        <dbReference type="Proteomes" id="UP000192761"/>
    </source>
</evidence>
<feature type="chain" id="PRO_5010701519" description="DUF3617 domain-containing protein" evidence="1">
    <location>
        <begin position="19"/>
        <end position="165"/>
    </location>
</feature>
<accession>A0A1W1XWP9</accession>
<protein>
    <recommendedName>
        <fullName evidence="4">DUF3617 domain-containing protein</fullName>
    </recommendedName>
</protein>
<dbReference type="AlphaFoldDB" id="A0A1W1XWP9"/>
<keyword evidence="3" id="KW-1185">Reference proteome</keyword>
<organism evidence="2 3">
    <name type="scientific">Andreprevotia lacus DSM 23236</name>
    <dbReference type="NCBI Taxonomy" id="1121001"/>
    <lineage>
        <taxon>Bacteria</taxon>
        <taxon>Pseudomonadati</taxon>
        <taxon>Pseudomonadota</taxon>
        <taxon>Betaproteobacteria</taxon>
        <taxon>Neisseriales</taxon>
        <taxon>Chitinibacteraceae</taxon>
        <taxon>Andreprevotia</taxon>
    </lineage>
</organism>
<dbReference type="Proteomes" id="UP000192761">
    <property type="component" value="Unassembled WGS sequence"/>
</dbReference>